<sequence>MMQKYIGSDVTSMVTLPVIVFEPMTMLQKMAELMEYSYLLDQADACEDPYMRLVYATSWAISVYYAYQRTWKPFNPILGETYEMTNHGGITFLAEQISHHPPMSAGHAENEHFAYDVTSKLKTKFLGNSVDVYPIGRTRVTLKRDGVVLDLVPPPTKVHNLIFGRTWVDTLGEMIMTNLTTGDKAVLYFQPCGWFGAGRYEVDGYVYNAKQRAEKKESESNGHQFAPRWFDLMEEVSPTPWGDIELYQYNHKYSEHRAIVDTTSDTWNQEAAKSIPFNPWQYGMCL</sequence>
<dbReference type="GO" id="GO:0032934">
    <property type="term" value="F:sterol binding"/>
    <property type="evidence" value="ECO:0007669"/>
    <property type="project" value="TreeGrafter"/>
</dbReference>
<evidence type="ECO:0000256" key="1">
    <source>
        <dbReference type="RuleBase" id="RU003844"/>
    </source>
</evidence>
<dbReference type="InterPro" id="IPR018494">
    <property type="entry name" value="Oxysterol-bd_CS"/>
</dbReference>
<dbReference type="FunFam" id="2.40.160.120:FF:000009">
    <property type="entry name" value="oxysterol-binding protein-related protein 3C"/>
    <property type="match status" value="1"/>
</dbReference>
<dbReference type="GO" id="GO:0005829">
    <property type="term" value="C:cytosol"/>
    <property type="evidence" value="ECO:0007669"/>
    <property type="project" value="TreeGrafter"/>
</dbReference>
<evidence type="ECO:0000313" key="3">
    <source>
        <dbReference type="Proteomes" id="UP000594263"/>
    </source>
</evidence>
<dbReference type="SUPFAM" id="SSF144000">
    <property type="entry name" value="Oxysterol-binding protein-like"/>
    <property type="match status" value="1"/>
</dbReference>
<dbReference type="InterPro" id="IPR000648">
    <property type="entry name" value="Oxysterol-bd"/>
</dbReference>
<proteinExistence type="inferred from homology"/>
<organism evidence="2 3">
    <name type="scientific">Kalanchoe fedtschenkoi</name>
    <name type="common">Lavender scallops</name>
    <name type="synonym">South American air plant</name>
    <dbReference type="NCBI Taxonomy" id="63787"/>
    <lineage>
        <taxon>Eukaryota</taxon>
        <taxon>Viridiplantae</taxon>
        <taxon>Streptophyta</taxon>
        <taxon>Embryophyta</taxon>
        <taxon>Tracheophyta</taxon>
        <taxon>Spermatophyta</taxon>
        <taxon>Magnoliopsida</taxon>
        <taxon>eudicotyledons</taxon>
        <taxon>Gunneridae</taxon>
        <taxon>Pentapetalae</taxon>
        <taxon>Saxifragales</taxon>
        <taxon>Crassulaceae</taxon>
        <taxon>Kalanchoe</taxon>
    </lineage>
</organism>
<name>A0A7N0TC71_KALFE</name>
<dbReference type="InterPro" id="IPR037239">
    <property type="entry name" value="OSBP_sf"/>
</dbReference>
<dbReference type="EnsemblPlants" id="Kaladp0032s0338.4.v1.1">
    <property type="protein sequence ID" value="Kaladp0032s0338.4.v1.1"/>
    <property type="gene ID" value="Kaladp0032s0338.v1.1"/>
</dbReference>
<comment type="similarity">
    <text evidence="1">Belongs to the OSBP family.</text>
</comment>
<dbReference type="PANTHER" id="PTHR10972:SF136">
    <property type="entry name" value="OXYSTEROL-BINDING PROTEIN 8"/>
    <property type="match status" value="1"/>
</dbReference>
<evidence type="ECO:0008006" key="4">
    <source>
        <dbReference type="Google" id="ProtNLM"/>
    </source>
</evidence>
<keyword evidence="3" id="KW-1185">Reference proteome</keyword>
<dbReference type="Gene3D" id="2.40.160.120">
    <property type="match status" value="1"/>
</dbReference>
<dbReference type="GO" id="GO:0016020">
    <property type="term" value="C:membrane"/>
    <property type="evidence" value="ECO:0007669"/>
    <property type="project" value="TreeGrafter"/>
</dbReference>
<dbReference type="Gramene" id="Kaladp0032s0338.4.v1.1">
    <property type="protein sequence ID" value="Kaladp0032s0338.4.v1.1"/>
    <property type="gene ID" value="Kaladp0032s0338.v1.1"/>
</dbReference>
<reference evidence="2" key="1">
    <citation type="submission" date="2021-01" db="UniProtKB">
        <authorList>
            <consortium name="EnsemblPlants"/>
        </authorList>
    </citation>
    <scope>IDENTIFICATION</scope>
</reference>
<protein>
    <recommendedName>
        <fullName evidence="4">Oxysterol-binding protein</fullName>
    </recommendedName>
</protein>
<evidence type="ECO:0000313" key="2">
    <source>
        <dbReference type="EnsemblPlants" id="Kaladp0032s0338.3.v1.1"/>
    </source>
</evidence>
<accession>A0A7N0TC71</accession>
<dbReference type="Proteomes" id="UP000594263">
    <property type="component" value="Unplaced"/>
</dbReference>
<dbReference type="Pfam" id="PF01237">
    <property type="entry name" value="Oxysterol_BP"/>
    <property type="match status" value="1"/>
</dbReference>
<dbReference type="AlphaFoldDB" id="A0A7N0TC71"/>
<dbReference type="Gramene" id="Kaladp0032s0338.3.v1.1">
    <property type="protein sequence ID" value="Kaladp0032s0338.3.v1.1"/>
    <property type="gene ID" value="Kaladp0032s0338.v1.1"/>
</dbReference>
<dbReference type="PROSITE" id="PS01013">
    <property type="entry name" value="OSBP"/>
    <property type="match status" value="1"/>
</dbReference>
<dbReference type="PANTHER" id="PTHR10972">
    <property type="entry name" value="OXYSTEROL-BINDING PROTEIN-RELATED"/>
    <property type="match status" value="1"/>
</dbReference>
<dbReference type="EnsemblPlants" id="Kaladp0032s0338.3.v1.1">
    <property type="protein sequence ID" value="Kaladp0032s0338.3.v1.1"/>
    <property type="gene ID" value="Kaladp0032s0338.v1.1"/>
</dbReference>